<proteinExistence type="predicted"/>
<feature type="transmembrane region" description="Helical" evidence="1">
    <location>
        <begin position="75"/>
        <end position="97"/>
    </location>
</feature>
<keyword evidence="1" id="KW-0812">Transmembrane</keyword>
<dbReference type="Proteomes" id="UP000198788">
    <property type="component" value="Unassembled WGS sequence"/>
</dbReference>
<keyword evidence="1" id="KW-0472">Membrane</keyword>
<sequence>MPLAAINLFFAGMGSLAVSMALIYATAPRLGAYLRRQTPPVDVPEFDLYAPLRMNRLVWLILTIRLPKDRPLLRNLVIASRLFYSAAPLLMISGMVFGLQGDAPPPNGAGELVDTAYTLEISSEPAG</sequence>
<keyword evidence="1" id="KW-1133">Transmembrane helix</keyword>
<reference evidence="3" key="1">
    <citation type="submission" date="2016-10" db="EMBL/GenBank/DDBJ databases">
        <authorList>
            <person name="Varghese N."/>
            <person name="Submissions S."/>
        </authorList>
    </citation>
    <scope>NUCLEOTIDE SEQUENCE [LARGE SCALE GENOMIC DNA]</scope>
    <source>
        <strain evidence="3">CGMCC 1.10683</strain>
    </source>
</reference>
<evidence type="ECO:0000313" key="3">
    <source>
        <dbReference type="Proteomes" id="UP000198788"/>
    </source>
</evidence>
<dbReference type="RefSeq" id="WP_092313044.1">
    <property type="nucleotide sequence ID" value="NZ_FOZV01000009.1"/>
</dbReference>
<evidence type="ECO:0000256" key="1">
    <source>
        <dbReference type="SAM" id="Phobius"/>
    </source>
</evidence>
<feature type="transmembrane region" description="Helical" evidence="1">
    <location>
        <begin position="6"/>
        <end position="27"/>
    </location>
</feature>
<dbReference type="STRING" id="871741.SAMN05192570_3145"/>
<gene>
    <name evidence="2" type="ORF">SAMN05192570_3145</name>
</gene>
<accession>A0A1I6TD94</accession>
<name>A0A1I6TD94_9CAUL</name>
<organism evidence="2 3">
    <name type="scientific">Brevundimonas viscosa</name>
    <dbReference type="NCBI Taxonomy" id="871741"/>
    <lineage>
        <taxon>Bacteria</taxon>
        <taxon>Pseudomonadati</taxon>
        <taxon>Pseudomonadota</taxon>
        <taxon>Alphaproteobacteria</taxon>
        <taxon>Caulobacterales</taxon>
        <taxon>Caulobacteraceae</taxon>
        <taxon>Brevundimonas</taxon>
    </lineage>
</organism>
<dbReference type="AlphaFoldDB" id="A0A1I6TD94"/>
<keyword evidence="3" id="KW-1185">Reference proteome</keyword>
<dbReference type="EMBL" id="FOZV01000009">
    <property type="protein sequence ID" value="SFS87150.1"/>
    <property type="molecule type" value="Genomic_DNA"/>
</dbReference>
<evidence type="ECO:0000313" key="2">
    <source>
        <dbReference type="EMBL" id="SFS87150.1"/>
    </source>
</evidence>
<protein>
    <submittedName>
        <fullName evidence="2">Uncharacterized protein</fullName>
    </submittedName>
</protein>